<evidence type="ECO:0000313" key="2">
    <source>
        <dbReference type="EMBL" id="KAL0155046.1"/>
    </source>
</evidence>
<gene>
    <name evidence="2" type="ORF">M9458_049309</name>
</gene>
<evidence type="ECO:0000259" key="1">
    <source>
        <dbReference type="Pfam" id="PF23554"/>
    </source>
</evidence>
<keyword evidence="3" id="KW-1185">Reference proteome</keyword>
<accession>A0ABD0N2J4</accession>
<dbReference type="Pfam" id="PF23554">
    <property type="entry name" value="TPR_DOCK"/>
    <property type="match status" value="1"/>
</dbReference>
<dbReference type="Proteomes" id="UP001529510">
    <property type="component" value="Unassembled WGS sequence"/>
</dbReference>
<organism evidence="2 3">
    <name type="scientific">Cirrhinus mrigala</name>
    <name type="common">Mrigala</name>
    <dbReference type="NCBI Taxonomy" id="683832"/>
    <lineage>
        <taxon>Eukaryota</taxon>
        <taxon>Metazoa</taxon>
        <taxon>Chordata</taxon>
        <taxon>Craniata</taxon>
        <taxon>Vertebrata</taxon>
        <taxon>Euteleostomi</taxon>
        <taxon>Actinopterygii</taxon>
        <taxon>Neopterygii</taxon>
        <taxon>Teleostei</taxon>
        <taxon>Ostariophysi</taxon>
        <taxon>Cypriniformes</taxon>
        <taxon>Cyprinidae</taxon>
        <taxon>Labeoninae</taxon>
        <taxon>Labeonini</taxon>
        <taxon>Cirrhinus</taxon>
    </lineage>
</organism>
<dbReference type="InterPro" id="IPR056372">
    <property type="entry name" value="TPR_DOCK"/>
</dbReference>
<comment type="caution">
    <text evidence="2">The sequence shown here is derived from an EMBL/GenBank/DDBJ whole genome shotgun (WGS) entry which is preliminary data.</text>
</comment>
<evidence type="ECO:0000313" key="3">
    <source>
        <dbReference type="Proteomes" id="UP001529510"/>
    </source>
</evidence>
<dbReference type="AlphaFoldDB" id="A0ABD0N2J4"/>
<sequence length="59" mass="6524">SFPTVCCELLKIFSMREVANLARDTLSSLPVLTHTDCPLQAVKLQCMAKTVESPLYVNP</sequence>
<name>A0ABD0N2J4_CIRMR</name>
<feature type="non-terminal residue" evidence="2">
    <location>
        <position position="59"/>
    </location>
</feature>
<protein>
    <recommendedName>
        <fullName evidence="1">Dedicator of cytokinesis TPR repeats region domain-containing protein</fullName>
    </recommendedName>
</protein>
<reference evidence="2 3" key="1">
    <citation type="submission" date="2024-05" db="EMBL/GenBank/DDBJ databases">
        <title>Genome sequencing and assembly of Indian major carp, Cirrhinus mrigala (Hamilton, 1822).</title>
        <authorList>
            <person name="Mohindra V."/>
            <person name="Chowdhury L.M."/>
            <person name="Lal K."/>
            <person name="Jena J.K."/>
        </authorList>
    </citation>
    <scope>NUCLEOTIDE SEQUENCE [LARGE SCALE GENOMIC DNA]</scope>
    <source>
        <strain evidence="2">CM1030</strain>
        <tissue evidence="2">Blood</tissue>
    </source>
</reference>
<feature type="non-terminal residue" evidence="2">
    <location>
        <position position="1"/>
    </location>
</feature>
<proteinExistence type="predicted"/>
<dbReference type="EMBL" id="JAMKFB020000025">
    <property type="protein sequence ID" value="KAL0155046.1"/>
    <property type="molecule type" value="Genomic_DNA"/>
</dbReference>
<feature type="domain" description="Dedicator of cytokinesis TPR repeats region" evidence="1">
    <location>
        <begin position="1"/>
        <end position="58"/>
    </location>
</feature>